<dbReference type="VEuPathDB" id="FungiDB:BO80DRAFT_33020"/>
<evidence type="ECO:0008006" key="4">
    <source>
        <dbReference type="Google" id="ProtNLM"/>
    </source>
</evidence>
<organism evidence="2 3">
    <name type="scientific">Aspergillus ibericus CBS 121593</name>
    <dbReference type="NCBI Taxonomy" id="1448316"/>
    <lineage>
        <taxon>Eukaryota</taxon>
        <taxon>Fungi</taxon>
        <taxon>Dikarya</taxon>
        <taxon>Ascomycota</taxon>
        <taxon>Pezizomycotina</taxon>
        <taxon>Eurotiomycetes</taxon>
        <taxon>Eurotiomycetidae</taxon>
        <taxon>Eurotiales</taxon>
        <taxon>Aspergillaceae</taxon>
        <taxon>Aspergillus</taxon>
        <taxon>Aspergillus subgen. Circumdati</taxon>
    </lineage>
</organism>
<keyword evidence="3" id="KW-1185">Reference proteome</keyword>
<name>A0A395H4I5_9EURO</name>
<sequence length="426" mass="48161">MSSSSSSVPDTDLSDQDRRLGENTKDDYVKDNLRRLRTGKRGRPPIDPTQRGLVERRRNQVRKAQQAYRNRKEEEAARRINRIADLENRIHRMRQSFVDLISCITEPATIQSQPDLAHQLQTITRDFLSASQIEHASELLRGGHFNQNDSSNDSPSLSPGISSNIRASCAPKSPVPAVSIEDPLPTPAPALDYLSTTFEGQAPPPRNFSQRLYLNCIKRAYFLLTSPSADRAEVARVFQYSFLYSDANTMASTFDNLLRTNADYQTAYVYRLGGAGTHYKEPLIGPVLEWSTLSVADEDPWFDPRDIEGWLEENGLVIGGAQSFMYLSDLRFLPSSSVEWNIRQGVKIFHVDHFLQGWSSFIPLGLHCDCRDTECLEQSFFRGGCVWVVPRASAAGTLKRHLASQYLMNRPSFLNQGGTFKVFFER</sequence>
<dbReference type="CDD" id="cd14688">
    <property type="entry name" value="bZIP_YAP"/>
    <property type="match status" value="1"/>
</dbReference>
<feature type="region of interest" description="Disordered" evidence="1">
    <location>
        <begin position="1"/>
        <end position="59"/>
    </location>
</feature>
<dbReference type="PANTHER" id="PTHR40618">
    <property type="entry name" value="B-ZIP TRANSCRIPTION FACTOR (EUROFUNG)-RELATED"/>
    <property type="match status" value="1"/>
</dbReference>
<dbReference type="PANTHER" id="PTHR40618:SF1">
    <property type="entry name" value="B-ZIP TRANSCRIPTION FACTOR (EUROFUNG)"/>
    <property type="match status" value="1"/>
</dbReference>
<protein>
    <recommendedName>
        <fullName evidence="4">BZIP domain-containing protein</fullName>
    </recommendedName>
</protein>
<gene>
    <name evidence="2" type="ORF">BO80DRAFT_33020</name>
</gene>
<feature type="compositionally biased region" description="Basic and acidic residues" evidence="1">
    <location>
        <begin position="15"/>
        <end position="34"/>
    </location>
</feature>
<dbReference type="GeneID" id="37220041"/>
<evidence type="ECO:0000313" key="2">
    <source>
        <dbReference type="EMBL" id="RAL02359.1"/>
    </source>
</evidence>
<dbReference type="Proteomes" id="UP000249402">
    <property type="component" value="Unassembled WGS sequence"/>
</dbReference>
<proteinExistence type="predicted"/>
<evidence type="ECO:0000256" key="1">
    <source>
        <dbReference type="SAM" id="MobiDB-lite"/>
    </source>
</evidence>
<dbReference type="RefSeq" id="XP_025576686.1">
    <property type="nucleotide sequence ID" value="XM_025715176.1"/>
</dbReference>
<reference evidence="2 3" key="1">
    <citation type="submission" date="2018-02" db="EMBL/GenBank/DDBJ databases">
        <title>The genomes of Aspergillus section Nigri reveals drivers in fungal speciation.</title>
        <authorList>
            <consortium name="DOE Joint Genome Institute"/>
            <person name="Vesth T.C."/>
            <person name="Nybo J."/>
            <person name="Theobald S."/>
            <person name="Brandl J."/>
            <person name="Frisvad J.C."/>
            <person name="Nielsen K.F."/>
            <person name="Lyhne E.K."/>
            <person name="Kogle M.E."/>
            <person name="Kuo A."/>
            <person name="Riley R."/>
            <person name="Clum A."/>
            <person name="Nolan M."/>
            <person name="Lipzen A."/>
            <person name="Salamov A."/>
            <person name="Henrissat B."/>
            <person name="Wiebenga A."/>
            <person name="De vries R.P."/>
            <person name="Grigoriev I.V."/>
            <person name="Mortensen U.H."/>
            <person name="Andersen M.R."/>
            <person name="Baker S.E."/>
        </authorList>
    </citation>
    <scope>NUCLEOTIDE SEQUENCE [LARGE SCALE GENOMIC DNA]</scope>
    <source>
        <strain evidence="2 3">CBS 121593</strain>
    </source>
</reference>
<dbReference type="OrthoDB" id="3555317at2759"/>
<feature type="region of interest" description="Disordered" evidence="1">
    <location>
        <begin position="142"/>
        <end position="165"/>
    </location>
</feature>
<feature type="compositionally biased region" description="Low complexity" evidence="1">
    <location>
        <begin position="149"/>
        <end position="165"/>
    </location>
</feature>
<dbReference type="EMBL" id="KZ824431">
    <property type="protein sequence ID" value="RAL02359.1"/>
    <property type="molecule type" value="Genomic_DNA"/>
</dbReference>
<evidence type="ECO:0000313" key="3">
    <source>
        <dbReference type="Proteomes" id="UP000249402"/>
    </source>
</evidence>
<dbReference type="AlphaFoldDB" id="A0A395H4I5"/>
<accession>A0A395H4I5</accession>